<dbReference type="SUPFAM" id="SSF52266">
    <property type="entry name" value="SGNH hydrolase"/>
    <property type="match status" value="1"/>
</dbReference>
<dbReference type="PANTHER" id="PTHR30383">
    <property type="entry name" value="THIOESTERASE 1/PROTEASE 1/LYSOPHOSPHOLIPASE L1"/>
    <property type="match status" value="1"/>
</dbReference>
<evidence type="ECO:0000313" key="3">
    <source>
        <dbReference type="EMBL" id="AJD08844.1"/>
    </source>
</evidence>
<dbReference type="PANTHER" id="PTHR30383:SF27">
    <property type="entry name" value="SPORE GERMINATION LIPASE LIPC"/>
    <property type="match status" value="1"/>
</dbReference>
<dbReference type="InterPro" id="IPR013830">
    <property type="entry name" value="SGNH_hydro"/>
</dbReference>
<evidence type="ECO:0000259" key="2">
    <source>
        <dbReference type="Pfam" id="PF13472"/>
    </source>
</evidence>
<dbReference type="Gene3D" id="3.40.50.1110">
    <property type="entry name" value="SGNH hydrolase"/>
    <property type="match status" value="1"/>
</dbReference>
<dbReference type="PROSITE" id="PS51257">
    <property type="entry name" value="PROKAR_LIPOPROTEIN"/>
    <property type="match status" value="1"/>
</dbReference>
<sequence length="276" mass="31346">MGMRKGLALCVLVLSIVVLSACDITAQLEKDGWVPFSHKKEIEEKPIHYVSLGDSLTEGVGDEKDQGGYVGRLATEMQHWDGVASVTVTNAAKKGRRSDQLLTQLESGELDETLKNADIITLTIGGNDIMKIVKAHMQSLDKGDFDNELPLYKERYEKIFHLVREQNKKVPIIAIGVYNPFTVYTRDVGQTDMIMKQYNEAMQQIIEQHNHYAIFVPINDLFISNENKVYHDDYFHPNAKGYRLMEERIVTTIAQQDLYTLSSGNLDMKENSDDEK</sequence>
<reference evidence="3" key="1">
    <citation type="submission" date="2014-04" db="EMBL/GenBank/DDBJ databases">
        <title>Purification of the esterase from Kurthia sp. LAM0618.</title>
        <authorList>
            <person name="Ruan Z."/>
            <person name="Wang Y."/>
        </authorList>
    </citation>
    <scope>NUCLEOTIDE SEQUENCE</scope>
    <source>
        <strain evidence="3">LAM0618</strain>
    </source>
</reference>
<proteinExistence type="predicted"/>
<dbReference type="EMBL" id="KJ702613">
    <property type="protein sequence ID" value="AJD08844.1"/>
    <property type="molecule type" value="Genomic_DNA"/>
</dbReference>
<dbReference type="GO" id="GO:0004622">
    <property type="term" value="F:phosphatidylcholine lysophospholipase activity"/>
    <property type="evidence" value="ECO:0007669"/>
    <property type="project" value="TreeGrafter"/>
</dbReference>
<dbReference type="InterPro" id="IPR051532">
    <property type="entry name" value="Ester_Hydrolysis_Enzymes"/>
</dbReference>
<evidence type="ECO:0000256" key="1">
    <source>
        <dbReference type="SAM" id="SignalP"/>
    </source>
</evidence>
<name>A0A0B4UL42_9BACL</name>
<dbReference type="CDD" id="cd04506">
    <property type="entry name" value="SGNH_hydrolase_YpmR_like"/>
    <property type="match status" value="1"/>
</dbReference>
<dbReference type="InterPro" id="IPR036514">
    <property type="entry name" value="SGNH_hydro_sf"/>
</dbReference>
<dbReference type="Pfam" id="PF13472">
    <property type="entry name" value="Lipase_GDSL_2"/>
    <property type="match status" value="1"/>
</dbReference>
<feature type="chain" id="PRO_5039536621" evidence="1">
    <location>
        <begin position="21"/>
        <end position="276"/>
    </location>
</feature>
<protein>
    <submittedName>
        <fullName evidence="3">Esterase</fullName>
    </submittedName>
</protein>
<organism evidence="3">
    <name type="scientific">Kurthia huakuii LAM0618</name>
    <dbReference type="NCBI Taxonomy" id="1334046"/>
    <lineage>
        <taxon>Bacteria</taxon>
        <taxon>Bacillati</taxon>
        <taxon>Bacillota</taxon>
        <taxon>Bacilli</taxon>
        <taxon>Bacillales</taxon>
        <taxon>Caryophanaceae</taxon>
        <taxon>Kurthia</taxon>
    </lineage>
</organism>
<keyword evidence="1" id="KW-0732">Signal</keyword>
<dbReference type="AlphaFoldDB" id="A0A0B4UL42"/>
<feature type="signal peptide" evidence="1">
    <location>
        <begin position="1"/>
        <end position="20"/>
    </location>
</feature>
<feature type="domain" description="SGNH hydrolase-type esterase" evidence="2">
    <location>
        <begin position="52"/>
        <end position="244"/>
    </location>
</feature>
<accession>A0A0B4UL42</accession>